<reference evidence="3 4" key="1">
    <citation type="journal article" date="2013" name="PLoS ONE">
        <title>Assembly-driven community genomics of a hypersaline microbial ecosystem.</title>
        <authorList>
            <person name="Podell S."/>
            <person name="Ugalde J.A."/>
            <person name="Narasingarao P."/>
            <person name="Banfield J.F."/>
            <person name="Heidelberg K.B."/>
            <person name="Allen E.E."/>
        </authorList>
    </citation>
    <scope>NUCLEOTIDE SEQUENCE [LARGE SCALE GENOMIC DNA]</scope>
    <source>
        <strain evidence="4">J07HQW2</strain>
    </source>
</reference>
<feature type="compositionally biased region" description="Polar residues" evidence="1">
    <location>
        <begin position="81"/>
        <end position="92"/>
    </location>
</feature>
<accession>U1MXG2</accession>
<dbReference type="HOGENOM" id="CLU_2406312_0_0_2"/>
<dbReference type="EMBL" id="KE356561">
    <property type="protein sequence ID" value="ERG95159.1"/>
    <property type="molecule type" value="Genomic_DNA"/>
</dbReference>
<protein>
    <submittedName>
        <fullName evidence="3">Low molecular weight phosphotyrosine protein phosphatase</fullName>
    </submittedName>
</protein>
<organism evidence="3 4">
    <name type="scientific">Haloquadratum walsbyi J07HQW2</name>
    <dbReference type="NCBI Taxonomy" id="1238425"/>
    <lineage>
        <taxon>Archaea</taxon>
        <taxon>Methanobacteriati</taxon>
        <taxon>Methanobacteriota</taxon>
        <taxon>Stenosarchaea group</taxon>
        <taxon>Halobacteria</taxon>
        <taxon>Halobacteriales</taxon>
        <taxon>Haloferacaceae</taxon>
        <taxon>Haloquadratum</taxon>
    </lineage>
</organism>
<evidence type="ECO:0000259" key="2">
    <source>
        <dbReference type="Pfam" id="PF01451"/>
    </source>
</evidence>
<dbReference type="InterPro" id="IPR036196">
    <property type="entry name" value="Ptyr_pPase_sf"/>
</dbReference>
<name>U1MXG2_9EURY</name>
<feature type="domain" description="Phosphotyrosine protein phosphatase I" evidence="2">
    <location>
        <begin position="25"/>
        <end position="69"/>
    </location>
</feature>
<proteinExistence type="predicted"/>
<dbReference type="Proteomes" id="UP000030710">
    <property type="component" value="Unassembled WGS sequence"/>
</dbReference>
<feature type="region of interest" description="Disordered" evidence="1">
    <location>
        <begin position="53"/>
        <end position="92"/>
    </location>
</feature>
<sequence length="92" mass="9838">MSAPACSAIDPAVRIRLIAFRASPFVCAANAGHSQMATAFAERERDRRGLEDSVEIITGSTHPADSVRRGRGGYARPRDQSLGSSPPRSLND</sequence>
<dbReference type="SUPFAM" id="SSF52788">
    <property type="entry name" value="Phosphotyrosine protein phosphatases I"/>
    <property type="match status" value="1"/>
</dbReference>
<dbReference type="Pfam" id="PF01451">
    <property type="entry name" value="LMWPc"/>
    <property type="match status" value="1"/>
</dbReference>
<dbReference type="eggNOG" id="arCOG04425">
    <property type="taxonomic scope" value="Archaea"/>
</dbReference>
<dbReference type="STRING" id="1238425.J07HQW2_01607"/>
<evidence type="ECO:0000313" key="3">
    <source>
        <dbReference type="EMBL" id="ERG95159.1"/>
    </source>
</evidence>
<evidence type="ECO:0000256" key="1">
    <source>
        <dbReference type="SAM" id="MobiDB-lite"/>
    </source>
</evidence>
<gene>
    <name evidence="3" type="ORF">J07HQW2_01607</name>
</gene>
<dbReference type="InterPro" id="IPR023485">
    <property type="entry name" value="Ptyr_pPase"/>
</dbReference>
<evidence type="ECO:0000313" key="4">
    <source>
        <dbReference type="Proteomes" id="UP000030710"/>
    </source>
</evidence>
<dbReference type="AlphaFoldDB" id="U1MXG2"/>